<keyword evidence="4" id="KW-1185">Reference proteome</keyword>
<feature type="region of interest" description="Disordered" evidence="1">
    <location>
        <begin position="130"/>
        <end position="162"/>
    </location>
</feature>
<dbReference type="InterPro" id="IPR025737">
    <property type="entry name" value="FApF"/>
</dbReference>
<dbReference type="KEGG" id="mmai:sS8_1549"/>
<sequence>MRVLVVFTIFGIFLVSVCVGAEITDIKYGESVDALRLEVSASEYLSVQAFIVDDQNRLVIKFPGSRISGTLSQPSHDHPLFSGVASTSEVNADLRLVVDLKRPATFTQFWEPASYGSSPKLLVQFPKRPMSERAGKSPRFKNAGKPGASLMSPTEKATGKTANYGEIEQLRRALAEQQRLLDEQKKAFEEQQRKLRTLQNQLEHLAGAAPAKRTDKSRTMEQTNRTDAGSASPRKVAGNRQPSRPTGPVGQAPDPAETAKTPELPRISETVGGVLTPKGNLTLEPSLEYHYASNNRVFLNSATFAPAVAVGLIDIANLDRHTLLAALTARYGLSDRFEVSARVPVLYREDRQRSRPISVNVNADETFDIEGSGLGDIELTARYQLNGGSGGWPIFVANLATTLPSGRSPYDVDYVVVPGIPGATYPTELPTGSGYVSVQPSITALYPTDPAVFYGNLSYAYNVETDEDFETSDGTEKRRVEPGDAIGASFGLGFSINERSSFSIGYSHKHVFGTEVGGKSLKGSNLDLGEFLLGYSFKLTRDTSLNLSVSIGATEDAQDAKVTLRLPMSFRPFN</sequence>
<organism evidence="3 4">
    <name type="scientific">Methylocaldum marinum</name>
    <dbReference type="NCBI Taxonomy" id="1432792"/>
    <lineage>
        <taxon>Bacteria</taxon>
        <taxon>Pseudomonadati</taxon>
        <taxon>Pseudomonadota</taxon>
        <taxon>Gammaproteobacteria</taxon>
        <taxon>Methylococcales</taxon>
        <taxon>Methylococcaceae</taxon>
        <taxon>Methylocaldum</taxon>
    </lineage>
</organism>
<accession>A0A250KPL0</accession>
<dbReference type="Pfam" id="PF11741">
    <property type="entry name" value="AMIN"/>
    <property type="match status" value="1"/>
</dbReference>
<dbReference type="Pfam" id="PF13557">
    <property type="entry name" value="Phenol_MetA_deg"/>
    <property type="match status" value="1"/>
</dbReference>
<evidence type="ECO:0000259" key="2">
    <source>
        <dbReference type="Pfam" id="PF11741"/>
    </source>
</evidence>
<protein>
    <recommendedName>
        <fullName evidence="2">AMIN domain-containing protein</fullName>
    </recommendedName>
</protein>
<dbReference type="OrthoDB" id="5297564at2"/>
<evidence type="ECO:0000256" key="1">
    <source>
        <dbReference type="SAM" id="MobiDB-lite"/>
    </source>
</evidence>
<dbReference type="EMBL" id="AP017928">
    <property type="protein sequence ID" value="BBA33507.1"/>
    <property type="molecule type" value="Genomic_DNA"/>
</dbReference>
<dbReference type="Proteomes" id="UP000266313">
    <property type="component" value="Chromosome"/>
</dbReference>
<dbReference type="AlphaFoldDB" id="A0A250KPL0"/>
<dbReference type="Gene3D" id="2.60.40.3500">
    <property type="match status" value="1"/>
</dbReference>
<dbReference type="InterPro" id="IPR021731">
    <property type="entry name" value="AMIN_dom"/>
</dbReference>
<reference evidence="3 4" key="1">
    <citation type="submission" date="2016-12" db="EMBL/GenBank/DDBJ databases">
        <title>Genome sequencing of Methylocaldum marinum.</title>
        <authorList>
            <person name="Takeuchi M."/>
            <person name="Kamagata Y."/>
            <person name="Hiraoka S."/>
            <person name="Oshima K."/>
            <person name="Hattori M."/>
            <person name="Iwasaki W."/>
        </authorList>
    </citation>
    <scope>NUCLEOTIDE SEQUENCE [LARGE SCALE GENOMIC DNA]</scope>
    <source>
        <strain evidence="3 4">S8</strain>
    </source>
</reference>
<name>A0A250KPL0_9GAMM</name>
<gene>
    <name evidence="3" type="ORF">sS8_1549</name>
</gene>
<evidence type="ECO:0000313" key="4">
    <source>
        <dbReference type="Proteomes" id="UP000266313"/>
    </source>
</evidence>
<evidence type="ECO:0000313" key="3">
    <source>
        <dbReference type="EMBL" id="BBA33507.1"/>
    </source>
</evidence>
<feature type="region of interest" description="Disordered" evidence="1">
    <location>
        <begin position="203"/>
        <end position="279"/>
    </location>
</feature>
<feature type="compositionally biased region" description="Polar residues" evidence="1">
    <location>
        <begin position="220"/>
        <end position="229"/>
    </location>
</feature>
<proteinExistence type="predicted"/>
<feature type="domain" description="AMIN" evidence="2">
    <location>
        <begin position="26"/>
        <end position="106"/>
    </location>
</feature>